<organism evidence="3 4">
    <name type="scientific">Candidatus Taylorbacteria bacterium RIFCSPHIGHO2_02_FULL_43_32b</name>
    <dbReference type="NCBI Taxonomy" id="1802306"/>
    <lineage>
        <taxon>Bacteria</taxon>
        <taxon>Candidatus Tayloriibacteriota</taxon>
    </lineage>
</organism>
<dbReference type="InterPro" id="IPR024079">
    <property type="entry name" value="MetalloPept_cat_dom_sf"/>
</dbReference>
<evidence type="ECO:0000313" key="3">
    <source>
        <dbReference type="EMBL" id="OHA22499.1"/>
    </source>
</evidence>
<feature type="transmembrane region" description="Helical" evidence="1">
    <location>
        <begin position="924"/>
        <end position="945"/>
    </location>
</feature>
<dbReference type="Proteomes" id="UP000177130">
    <property type="component" value="Unassembled WGS sequence"/>
</dbReference>
<feature type="transmembrane region" description="Helical" evidence="1">
    <location>
        <begin position="880"/>
        <end position="904"/>
    </location>
</feature>
<dbReference type="GO" id="GO:0008237">
    <property type="term" value="F:metallopeptidase activity"/>
    <property type="evidence" value="ECO:0007669"/>
    <property type="project" value="InterPro"/>
</dbReference>
<feature type="domain" description="Fibronectin type-III" evidence="2">
    <location>
        <begin position="526"/>
        <end position="599"/>
    </location>
</feature>
<comment type="caution">
    <text evidence="3">The sequence shown here is derived from an EMBL/GenBank/DDBJ whole genome shotgun (WGS) entry which is preliminary data.</text>
</comment>
<reference evidence="3 4" key="1">
    <citation type="journal article" date="2016" name="Nat. Commun.">
        <title>Thousands of microbial genomes shed light on interconnected biogeochemical processes in an aquifer system.</title>
        <authorList>
            <person name="Anantharaman K."/>
            <person name="Brown C.T."/>
            <person name="Hug L.A."/>
            <person name="Sharon I."/>
            <person name="Castelle C.J."/>
            <person name="Probst A.J."/>
            <person name="Thomas B.C."/>
            <person name="Singh A."/>
            <person name="Wilkins M.J."/>
            <person name="Karaoz U."/>
            <person name="Brodie E.L."/>
            <person name="Williams K.H."/>
            <person name="Hubbard S.S."/>
            <person name="Banfield J.F."/>
        </authorList>
    </citation>
    <scope>NUCLEOTIDE SEQUENCE [LARGE SCALE GENOMIC DNA]</scope>
</reference>
<evidence type="ECO:0000256" key="1">
    <source>
        <dbReference type="SAM" id="Phobius"/>
    </source>
</evidence>
<gene>
    <name evidence="3" type="ORF">A3C72_00180</name>
</gene>
<dbReference type="GO" id="GO:0003993">
    <property type="term" value="F:acid phosphatase activity"/>
    <property type="evidence" value="ECO:0007669"/>
    <property type="project" value="InterPro"/>
</dbReference>
<dbReference type="InterPro" id="IPR043993">
    <property type="entry name" value="T4SS_pilin"/>
</dbReference>
<keyword evidence="1" id="KW-1133">Transmembrane helix</keyword>
<dbReference type="InterPro" id="IPR013783">
    <property type="entry name" value="Ig-like_fold"/>
</dbReference>
<dbReference type="SUPFAM" id="SSF49265">
    <property type="entry name" value="Fibronectin type III"/>
    <property type="match status" value="1"/>
</dbReference>
<dbReference type="InterPro" id="IPR003961">
    <property type="entry name" value="FN3_dom"/>
</dbReference>
<protein>
    <recommendedName>
        <fullName evidence="2">Fibronectin type-III domain-containing protein</fullName>
    </recommendedName>
</protein>
<dbReference type="GO" id="GO:0046872">
    <property type="term" value="F:metal ion binding"/>
    <property type="evidence" value="ECO:0007669"/>
    <property type="project" value="InterPro"/>
</dbReference>
<dbReference type="STRING" id="1802306.A3C72_00180"/>
<sequence length="964" mass="106069">MTFALKKSRNASFLLIVVLLFFACTYTGGVLAQERFYYTDSMICPQDVIPAGKVFRPIGIEADSVKLEVDTAFVSKMQRERGFTPREPTPIYDLSLKVLPTWGFCYVSDTSPYLTNYPAKLPFEAYIYAPNDAGGLGDKVVGPGVFNYLKENENGDPVYEWLLSGWINGITSSSKLETLIASVASHGYLTLIVVDQNGKNVLEKRIYLSLCAPISGSGTHHIVGMRDDLVWLSDMIGQFEKDRTQGFASIEPYKKYQNEFSYDIDLFGKIGSHKDIGLFLGEVYKAVQVDSKLHNGLISSITSSSKCMNGTHLMYSSSFSLGGGVALLHIGDDGSALIRIGSDPYLTVHEFSHTFAGLNDEYVYRNSSGAERFGFTFTNCSSDPKRDYVFDNKKFGGDNWQGCSLNKFYRPTFNSLMNGPDIDQSLKSFNVVSCGYILAAIKGGLAKDYWSECSNLGGTTLTGFDKARIMAVSIGENLRGFLSNIFRLGVVDAQITGQSFIIAENLDSDHSGGYILADYGTDSRTFPSPSGLSAIITEDGTVHLRWSGPSGQEQSFGYKIFRDGLELDSVTENEYIDSSVSEGETHIYFVLAYDSFGRESLPSSEVLIYIQENNVGSFPDNFGGFPMFFFGLIPEDYFIGDDGPSITNIMVNEGDVGVEITWKTDTPATSIVQFTPKYDYDIKGYFDKFVQFEEFVVYHGVHLSDLEPDTEYAFVVRSVGAFEKESVSEIMNFKTPIPPSLSQGTISSGRSFSLIASSDVAFGEKNTVVIRDANGTIVEILNDLVPDNDFLIIRPSEKLIKASQEGPLYVTVTNNLGQTVPHLIRLMYRSNSVTGEDENLSGRLIKGLVPCGFDKNGDGAVAGAGEECTGKDVFKLINNIINFLIVLGLLIVAITITYAGFLYIFAAGREAVVARAKELIRKVIFGYFVVLVAWVFVYALELAFYSDDKGAPNSFLTEQSGKGQ</sequence>
<evidence type="ECO:0000259" key="2">
    <source>
        <dbReference type="SMART" id="SM00060"/>
    </source>
</evidence>
<feature type="domain" description="Fibronectin type-III" evidence="2">
    <location>
        <begin position="641"/>
        <end position="726"/>
    </location>
</feature>
<dbReference type="Gene3D" id="3.40.390.10">
    <property type="entry name" value="Collagenase (Catalytic Domain)"/>
    <property type="match status" value="1"/>
</dbReference>
<dbReference type="EMBL" id="MHRK01000052">
    <property type="protein sequence ID" value="OHA22499.1"/>
    <property type="molecule type" value="Genomic_DNA"/>
</dbReference>
<dbReference type="SMART" id="SM00060">
    <property type="entry name" value="FN3"/>
    <property type="match status" value="2"/>
</dbReference>
<dbReference type="AlphaFoldDB" id="A0A1G2MH55"/>
<accession>A0A1G2MH55</accession>
<dbReference type="PROSITE" id="PS51257">
    <property type="entry name" value="PROKAR_LIPOPROTEIN"/>
    <property type="match status" value="1"/>
</dbReference>
<name>A0A1G2MH55_9BACT</name>
<dbReference type="Pfam" id="PF18895">
    <property type="entry name" value="T4SS_pilin"/>
    <property type="match status" value="1"/>
</dbReference>
<dbReference type="Pfam" id="PF16656">
    <property type="entry name" value="Pur_ac_phosph_N"/>
    <property type="match status" value="1"/>
</dbReference>
<keyword evidence="1" id="KW-0472">Membrane</keyword>
<evidence type="ECO:0000313" key="4">
    <source>
        <dbReference type="Proteomes" id="UP000177130"/>
    </source>
</evidence>
<dbReference type="InterPro" id="IPR036116">
    <property type="entry name" value="FN3_sf"/>
</dbReference>
<proteinExistence type="predicted"/>
<dbReference type="Gene3D" id="2.60.40.380">
    <property type="entry name" value="Purple acid phosphatase-like, N-terminal"/>
    <property type="match status" value="1"/>
</dbReference>
<dbReference type="Gene3D" id="2.60.40.10">
    <property type="entry name" value="Immunoglobulins"/>
    <property type="match status" value="1"/>
</dbReference>
<dbReference type="InterPro" id="IPR015914">
    <property type="entry name" value="PAPs_N"/>
</dbReference>
<keyword evidence="1" id="KW-0812">Transmembrane</keyword>